<proteinExistence type="predicted"/>
<keyword evidence="2" id="KW-1185">Reference proteome</keyword>
<evidence type="ECO:0000313" key="1">
    <source>
        <dbReference type="EMBL" id="MPC15259.1"/>
    </source>
</evidence>
<dbReference type="Proteomes" id="UP000324222">
    <property type="component" value="Unassembled WGS sequence"/>
</dbReference>
<protein>
    <submittedName>
        <fullName evidence="1">Uncharacterized protein</fullName>
    </submittedName>
</protein>
<evidence type="ECO:0000313" key="2">
    <source>
        <dbReference type="Proteomes" id="UP000324222"/>
    </source>
</evidence>
<dbReference type="EMBL" id="VSRR010000412">
    <property type="protein sequence ID" value="MPC15259.1"/>
    <property type="molecule type" value="Genomic_DNA"/>
</dbReference>
<name>A0A5B7D0R1_PORTR</name>
<comment type="caution">
    <text evidence="1">The sequence shown here is derived from an EMBL/GenBank/DDBJ whole genome shotgun (WGS) entry which is preliminary data.</text>
</comment>
<organism evidence="1 2">
    <name type="scientific">Portunus trituberculatus</name>
    <name type="common">Swimming crab</name>
    <name type="synonym">Neptunus trituberculatus</name>
    <dbReference type="NCBI Taxonomy" id="210409"/>
    <lineage>
        <taxon>Eukaryota</taxon>
        <taxon>Metazoa</taxon>
        <taxon>Ecdysozoa</taxon>
        <taxon>Arthropoda</taxon>
        <taxon>Crustacea</taxon>
        <taxon>Multicrustacea</taxon>
        <taxon>Malacostraca</taxon>
        <taxon>Eumalacostraca</taxon>
        <taxon>Eucarida</taxon>
        <taxon>Decapoda</taxon>
        <taxon>Pleocyemata</taxon>
        <taxon>Brachyura</taxon>
        <taxon>Eubrachyura</taxon>
        <taxon>Portunoidea</taxon>
        <taxon>Portunidae</taxon>
        <taxon>Portuninae</taxon>
        <taxon>Portunus</taxon>
    </lineage>
</organism>
<accession>A0A5B7D0R1</accession>
<gene>
    <name evidence="1" type="ORF">E2C01_008045</name>
</gene>
<sequence>MNVARIQHRVIVSTSGSVIGAGKAWDCCGANWLSLKVNCSTKASMMPPKMMDTERSKVRWVRSMLADRAAPLIKDW</sequence>
<reference evidence="1 2" key="1">
    <citation type="submission" date="2019-05" db="EMBL/GenBank/DDBJ databases">
        <title>Another draft genome of Portunus trituberculatus and its Hox gene families provides insights of decapod evolution.</title>
        <authorList>
            <person name="Jeong J.-H."/>
            <person name="Song I."/>
            <person name="Kim S."/>
            <person name="Choi T."/>
            <person name="Kim D."/>
            <person name="Ryu S."/>
            <person name="Kim W."/>
        </authorList>
    </citation>
    <scope>NUCLEOTIDE SEQUENCE [LARGE SCALE GENOMIC DNA]</scope>
    <source>
        <tissue evidence="1">Muscle</tissue>
    </source>
</reference>
<dbReference type="AlphaFoldDB" id="A0A5B7D0R1"/>